<dbReference type="PANTHER" id="PTHR24567:SF74">
    <property type="entry name" value="HTH-TYPE TRANSCRIPTIONAL REGULATOR ARCR"/>
    <property type="match status" value="1"/>
</dbReference>
<dbReference type="Pfam" id="PF00027">
    <property type="entry name" value="cNMP_binding"/>
    <property type="match status" value="1"/>
</dbReference>
<dbReference type="CDD" id="cd00092">
    <property type="entry name" value="HTH_CRP"/>
    <property type="match status" value="1"/>
</dbReference>
<dbReference type="AlphaFoldDB" id="A0A0F7EGZ7"/>
<keyword evidence="2" id="KW-0238">DNA-binding</keyword>
<dbReference type="InterPro" id="IPR036388">
    <property type="entry name" value="WH-like_DNA-bd_sf"/>
</dbReference>
<gene>
    <name evidence="7" type="ORF">EX87_12135</name>
</gene>
<evidence type="ECO:0000259" key="6">
    <source>
        <dbReference type="PROSITE" id="PS51063"/>
    </source>
</evidence>
<dbReference type="PROSITE" id="PS51063">
    <property type="entry name" value="HTH_CRP_2"/>
    <property type="match status" value="1"/>
</dbReference>
<dbReference type="PANTHER" id="PTHR24567">
    <property type="entry name" value="CRP FAMILY TRANSCRIPTIONAL REGULATORY PROTEIN"/>
    <property type="match status" value="1"/>
</dbReference>
<dbReference type="Pfam" id="PF13545">
    <property type="entry name" value="HTH_Crp_2"/>
    <property type="match status" value="1"/>
</dbReference>
<dbReference type="GO" id="GO:0003700">
    <property type="term" value="F:DNA-binding transcription factor activity"/>
    <property type="evidence" value="ECO:0007669"/>
    <property type="project" value="InterPro"/>
</dbReference>
<organism evidence="7">
    <name type="scientific">Brevibacillus laterosporus</name>
    <name type="common">Bacillus laterosporus</name>
    <dbReference type="NCBI Taxonomy" id="1465"/>
    <lineage>
        <taxon>Bacteria</taxon>
        <taxon>Bacillati</taxon>
        <taxon>Bacillota</taxon>
        <taxon>Bacilli</taxon>
        <taxon>Bacillales</taxon>
        <taxon>Paenibacillaceae</taxon>
        <taxon>Brevibacillus</taxon>
    </lineage>
</organism>
<dbReference type="PROSITE" id="PS50042">
    <property type="entry name" value="CNMP_BINDING_3"/>
    <property type="match status" value="1"/>
</dbReference>
<dbReference type="RefSeq" id="WP_031413355.1">
    <property type="nucleotide sequence ID" value="NZ_CP011074.1"/>
</dbReference>
<dbReference type="CDD" id="cd00038">
    <property type="entry name" value="CAP_ED"/>
    <property type="match status" value="1"/>
</dbReference>
<dbReference type="SUPFAM" id="SSF51206">
    <property type="entry name" value="cAMP-binding domain-like"/>
    <property type="match status" value="1"/>
</dbReference>
<feature type="domain" description="HTH crp-type" evidence="6">
    <location>
        <begin position="143"/>
        <end position="217"/>
    </location>
</feature>
<evidence type="ECO:0000256" key="2">
    <source>
        <dbReference type="ARBA" id="ARBA00023125"/>
    </source>
</evidence>
<dbReference type="GO" id="GO:0003677">
    <property type="term" value="F:DNA binding"/>
    <property type="evidence" value="ECO:0007669"/>
    <property type="project" value="UniProtKB-KW"/>
</dbReference>
<dbReference type="InterPro" id="IPR012318">
    <property type="entry name" value="HTH_CRP"/>
</dbReference>
<dbReference type="Gene3D" id="1.10.10.10">
    <property type="entry name" value="Winged helix-like DNA-binding domain superfamily/Winged helix DNA-binding domain"/>
    <property type="match status" value="1"/>
</dbReference>
<dbReference type="InterPro" id="IPR018335">
    <property type="entry name" value="Tscrpt_reg_HTH_Crp-type_CS"/>
</dbReference>
<proteinExistence type="predicted"/>
<dbReference type="SMART" id="SM00100">
    <property type="entry name" value="cNMP"/>
    <property type="match status" value="1"/>
</dbReference>
<dbReference type="PRINTS" id="PR00034">
    <property type="entry name" value="HTHCRP"/>
</dbReference>
<dbReference type="SMART" id="SM00419">
    <property type="entry name" value="HTH_CRP"/>
    <property type="match status" value="1"/>
</dbReference>
<dbReference type="InterPro" id="IPR014710">
    <property type="entry name" value="RmlC-like_jellyroll"/>
</dbReference>
<feature type="domain" description="Cyclic nucleotide-binding" evidence="5">
    <location>
        <begin position="31"/>
        <end position="112"/>
    </location>
</feature>
<dbReference type="InterPro" id="IPR000595">
    <property type="entry name" value="cNMP-bd_dom"/>
</dbReference>
<keyword evidence="1" id="KW-0805">Transcription regulation</keyword>
<evidence type="ECO:0000313" key="7">
    <source>
        <dbReference type="EMBL" id="AKF94298.1"/>
    </source>
</evidence>
<dbReference type="GO" id="GO:0005829">
    <property type="term" value="C:cytosol"/>
    <property type="evidence" value="ECO:0007669"/>
    <property type="project" value="TreeGrafter"/>
</dbReference>
<evidence type="ECO:0000259" key="5">
    <source>
        <dbReference type="PROSITE" id="PS50042"/>
    </source>
</evidence>
<protein>
    <submittedName>
        <fullName evidence="7">Transcriptional regulator</fullName>
    </submittedName>
</protein>
<dbReference type="InterPro" id="IPR036390">
    <property type="entry name" value="WH_DNA-bd_sf"/>
</dbReference>
<dbReference type="Gene3D" id="2.60.120.10">
    <property type="entry name" value="Jelly Rolls"/>
    <property type="match status" value="1"/>
</dbReference>
<evidence type="ECO:0000256" key="4">
    <source>
        <dbReference type="ARBA" id="ARBA00023163"/>
    </source>
</evidence>
<dbReference type="EMBL" id="CP011074">
    <property type="protein sequence ID" value="AKF94298.1"/>
    <property type="molecule type" value="Genomic_DNA"/>
</dbReference>
<keyword evidence="4" id="KW-0804">Transcription</keyword>
<evidence type="ECO:0000256" key="1">
    <source>
        <dbReference type="ARBA" id="ARBA00023015"/>
    </source>
</evidence>
<evidence type="ECO:0000256" key="3">
    <source>
        <dbReference type="ARBA" id="ARBA00023159"/>
    </source>
</evidence>
<dbReference type="PROSITE" id="PS00042">
    <property type="entry name" value="HTH_CRP_1"/>
    <property type="match status" value="1"/>
</dbReference>
<dbReference type="SUPFAM" id="SSF46785">
    <property type="entry name" value="Winged helix' DNA-binding domain"/>
    <property type="match status" value="1"/>
</dbReference>
<dbReference type="InterPro" id="IPR018490">
    <property type="entry name" value="cNMP-bd_dom_sf"/>
</dbReference>
<sequence>MPIETKTFVDQISRAFWEDMKRMSTLVESIPGKPLFFDGDPADYVYLVESGKVRLSKTSTDGKELTLQVYNPGELFGLFGLFNSSLCYSATAVVLQPGELRVISRASLEELLTANGAYCVEFLRWMSLENRRMQSKFRDLLLNGKTGALYSTLIRMCNTYGRQLPNGILIDLSLTNKDLAQFIGLTRESVNRLLGDLKKLDVIEPLPNGYILVKDIHYLREKICCDDCPPDICRL</sequence>
<dbReference type="InterPro" id="IPR050397">
    <property type="entry name" value="Env_Response_Regulators"/>
</dbReference>
<name>A0A0F7EGZ7_BRELA</name>
<keyword evidence="3" id="KW-0010">Activator</keyword>
<accession>A0A0F7EGZ7</accession>
<reference evidence="7" key="1">
    <citation type="submission" date="2015-03" db="EMBL/GenBank/DDBJ databases">
        <title>MIGS Cultured Bacterial/Archaeal sample from Brevibacillus laterosporus.</title>
        <authorList>
            <person name="Zeng D."/>
            <person name="Zhu L."/>
            <person name="Dong G."/>
            <person name="Ye W."/>
            <person name="Ren D."/>
            <person name="Wu L."/>
            <person name="Xu J."/>
            <person name="Li G."/>
            <person name="Guo L."/>
        </authorList>
    </citation>
    <scope>NUCLEOTIDE SEQUENCE</scope>
    <source>
        <strain evidence="7">B9</strain>
    </source>
</reference>